<evidence type="ECO:0000256" key="1">
    <source>
        <dbReference type="SAM" id="SignalP"/>
    </source>
</evidence>
<feature type="chain" id="PRO_5017574811" evidence="1">
    <location>
        <begin position="27"/>
        <end position="167"/>
    </location>
</feature>
<dbReference type="AlphaFoldDB" id="A0A3B7MVE5"/>
<keyword evidence="3" id="KW-1185">Reference proteome</keyword>
<dbReference type="OrthoDB" id="1097715at2"/>
<dbReference type="InterPro" id="IPR025347">
    <property type="entry name" value="DUF4251"/>
</dbReference>
<dbReference type="Proteomes" id="UP000263900">
    <property type="component" value="Chromosome"/>
</dbReference>
<name>A0A3B7MVE5_9BACT</name>
<evidence type="ECO:0000313" key="2">
    <source>
        <dbReference type="EMBL" id="AXY77897.1"/>
    </source>
</evidence>
<dbReference type="RefSeq" id="WP_119053770.1">
    <property type="nucleotide sequence ID" value="NZ_CP032157.1"/>
</dbReference>
<dbReference type="EMBL" id="CP032157">
    <property type="protein sequence ID" value="AXY77897.1"/>
    <property type="molecule type" value="Genomic_DNA"/>
</dbReference>
<dbReference type="Gene3D" id="2.40.128.410">
    <property type="match status" value="1"/>
</dbReference>
<protein>
    <submittedName>
        <fullName evidence="2">DUF4251 domain-containing protein</fullName>
    </submittedName>
</protein>
<feature type="signal peptide" evidence="1">
    <location>
        <begin position="1"/>
        <end position="26"/>
    </location>
</feature>
<organism evidence="2 3">
    <name type="scientific">Paraflavitalea soli</name>
    <dbReference type="NCBI Taxonomy" id="2315862"/>
    <lineage>
        <taxon>Bacteria</taxon>
        <taxon>Pseudomonadati</taxon>
        <taxon>Bacteroidota</taxon>
        <taxon>Chitinophagia</taxon>
        <taxon>Chitinophagales</taxon>
        <taxon>Chitinophagaceae</taxon>
        <taxon>Paraflavitalea</taxon>
    </lineage>
</organism>
<dbReference type="KEGG" id="pseg:D3H65_29625"/>
<reference evidence="2 3" key="1">
    <citation type="submission" date="2018-09" db="EMBL/GenBank/DDBJ databases">
        <title>Genome sequencing of strain 6GH32-13.</title>
        <authorList>
            <person name="Weon H.-Y."/>
            <person name="Heo J."/>
            <person name="Kwon S.-W."/>
        </authorList>
    </citation>
    <scope>NUCLEOTIDE SEQUENCE [LARGE SCALE GENOMIC DNA]</scope>
    <source>
        <strain evidence="2 3">5GH32-13</strain>
    </source>
</reference>
<proteinExistence type="predicted"/>
<sequence length="167" mass="18509">MKALQLTRKLAMLLVATLVLTATLMAQNEKADKKAEQAAATKALIDAQRYVFKPQSANPMRGRTVQLTAEYTVKVGKDTIIADLPYFGRAFSAPIDPTKGGIQFNSTKFDYKLETIKKGWQVTIKPADVSDVQQFFLTIFNNGSATLQVTSNNRTPISFNGYVVERK</sequence>
<gene>
    <name evidence="2" type="ORF">D3H65_29625</name>
</gene>
<keyword evidence="1" id="KW-0732">Signal</keyword>
<dbReference type="Pfam" id="PF14059">
    <property type="entry name" value="DUF4251"/>
    <property type="match status" value="1"/>
</dbReference>
<evidence type="ECO:0000313" key="3">
    <source>
        <dbReference type="Proteomes" id="UP000263900"/>
    </source>
</evidence>
<accession>A0A3B7MVE5</accession>